<evidence type="ECO:0000256" key="7">
    <source>
        <dbReference type="ARBA" id="ARBA00023136"/>
    </source>
</evidence>
<dbReference type="PRINTS" id="PR00344">
    <property type="entry name" value="BCTRLSENSOR"/>
</dbReference>
<evidence type="ECO:0000256" key="2">
    <source>
        <dbReference type="ARBA" id="ARBA00012438"/>
    </source>
</evidence>
<comment type="catalytic activity">
    <reaction evidence="1">
        <text>ATP + protein L-histidine = ADP + protein N-phospho-L-histidine.</text>
        <dbReference type="EC" id="2.7.13.3"/>
    </reaction>
</comment>
<dbReference type="PANTHER" id="PTHR45453">
    <property type="entry name" value="PHOSPHATE REGULON SENSOR PROTEIN PHOR"/>
    <property type="match status" value="1"/>
</dbReference>
<dbReference type="Gene3D" id="3.30.450.20">
    <property type="entry name" value="PAS domain"/>
    <property type="match status" value="1"/>
</dbReference>
<evidence type="ECO:0000259" key="9">
    <source>
        <dbReference type="PROSITE" id="PS50109"/>
    </source>
</evidence>
<accession>A0A2A2I412</accession>
<evidence type="ECO:0000256" key="1">
    <source>
        <dbReference type="ARBA" id="ARBA00000085"/>
    </source>
</evidence>
<keyword evidence="7 8" id="KW-0472">Membrane</keyword>
<dbReference type="Pfam" id="PF08448">
    <property type="entry name" value="PAS_4"/>
    <property type="match status" value="1"/>
</dbReference>
<dbReference type="RefSeq" id="WP_095611105.1">
    <property type="nucleotide sequence ID" value="NZ_NMPM01000047.1"/>
</dbReference>
<dbReference type="EMBL" id="NMPM01000047">
    <property type="protein sequence ID" value="PAV25840.1"/>
    <property type="molecule type" value="Genomic_DNA"/>
</dbReference>
<dbReference type="NCBIfam" id="TIGR00229">
    <property type="entry name" value="sensory_box"/>
    <property type="match status" value="1"/>
</dbReference>
<protein>
    <recommendedName>
        <fullName evidence="2">histidine kinase</fullName>
        <ecNumber evidence="2">2.7.13.3</ecNumber>
    </recommendedName>
</protein>
<dbReference type="InterPro" id="IPR005467">
    <property type="entry name" value="His_kinase_dom"/>
</dbReference>
<evidence type="ECO:0000313" key="11">
    <source>
        <dbReference type="EMBL" id="PAV25840.1"/>
    </source>
</evidence>
<feature type="transmembrane region" description="Helical" evidence="8">
    <location>
        <begin position="297"/>
        <end position="317"/>
    </location>
</feature>
<feature type="domain" description="PAS" evidence="10">
    <location>
        <begin position="521"/>
        <end position="594"/>
    </location>
</feature>
<dbReference type="SUPFAM" id="SSF55785">
    <property type="entry name" value="PYP-like sensor domain (PAS domain)"/>
    <property type="match status" value="1"/>
</dbReference>
<dbReference type="InterPro" id="IPR007890">
    <property type="entry name" value="CHASE2"/>
</dbReference>
<evidence type="ECO:0000256" key="6">
    <source>
        <dbReference type="ARBA" id="ARBA00023012"/>
    </source>
</evidence>
<dbReference type="InterPro" id="IPR050351">
    <property type="entry name" value="BphY/WalK/GraS-like"/>
</dbReference>
<evidence type="ECO:0000256" key="4">
    <source>
        <dbReference type="ARBA" id="ARBA00022679"/>
    </source>
</evidence>
<feature type="domain" description="Histidine kinase" evidence="9">
    <location>
        <begin position="648"/>
        <end position="861"/>
    </location>
</feature>
<sequence length="866" mass="95863">MNQDWFRRAKTGTQLALPLVLALLLLHVTGGQERLNHWIYDTLILSAPQPPAADLALVTIDEASLSALGRWPWPRQRHAELIRRLDEAGARTIVLDVLFSEPANGDDALAKAMRDHGRVVLPIHLYPPAAGRPLAEQLPTTALTGAASALGHAHVTLDGDGIARGLYLYSGMGQAYWPALSLATARASGNGKAWPDTVAEPGTAPIINVRRNYVRVPFAGSPERLPTTSYHDVLEGHIDANRFRGKVVFIGATAPGFGDVLPTPLSGHASPMSGVAFHANAWSALVQDALIRPAPNYLETTLALLVIALMSLLLPALRPVTSFWFAMMTGAVILLTTVIALRFLDLWLPSAGPIAVAWLAFPIWSARRLEMLNRFLKRQLDLLGQDPGLRLNQAPHRTPERLLEDLIRIVRAEGWWLSHGGRVIQSRGMAGTTRPRTLSDGHWTHIGPESWIRWRQGGRVYELGLRLPEGFHSEASRRYLQRVGVAPPSHKPARSDAPLPTESISARIDQVRQALQALTGMRELIARGFERMPDGIIVTDDLGNVQLVNGHVVHWFGQSHAELEGFPLARLLGLHDEEAQEDWKETIADVLTLRETRTLGLQVYERDLLIHLAPFPLAQTHQHGIIASVADISEMREQQRQHRQAIDFISHDVRSPLVSQLALIEQMKRRPETIGTEQLDQLGRLARRSYQLAEEFVQLARAEQLTDDRFYDFDFLSVVENARDSVSEQAASRNIRLVLNDSEDLWLEGNAELLERAIINLLTNAVQYSPDGGTITLQAFRAGHQASLTITDEGAGIDRKELPFLFERFHRQQTTELAGNHGAGLGLSFVKVVIDKHHGEIDVRSTPGEGSSFTIRLPAPTFPSVL</sequence>
<dbReference type="InterPro" id="IPR036890">
    <property type="entry name" value="HATPase_C_sf"/>
</dbReference>
<dbReference type="PROSITE" id="PS50112">
    <property type="entry name" value="PAS"/>
    <property type="match status" value="1"/>
</dbReference>
<dbReference type="InterPro" id="IPR004358">
    <property type="entry name" value="Sig_transdc_His_kin-like_C"/>
</dbReference>
<proteinExistence type="predicted"/>
<dbReference type="FunFam" id="3.30.565.10:FF:000006">
    <property type="entry name" value="Sensor histidine kinase WalK"/>
    <property type="match status" value="1"/>
</dbReference>
<evidence type="ECO:0000259" key="10">
    <source>
        <dbReference type="PROSITE" id="PS50112"/>
    </source>
</evidence>
<dbReference type="InterPro" id="IPR013656">
    <property type="entry name" value="PAS_4"/>
</dbReference>
<keyword evidence="8" id="KW-1133">Transmembrane helix</keyword>
<reference evidence="11 12" key="1">
    <citation type="submission" date="2017-07" db="EMBL/GenBank/DDBJ databases">
        <title>Tamlnaduibacter salinus (Mi-7) genome sequencing.</title>
        <authorList>
            <person name="Verma A."/>
            <person name="Krishnamurthi S."/>
        </authorList>
    </citation>
    <scope>NUCLEOTIDE SEQUENCE [LARGE SCALE GENOMIC DNA]</scope>
    <source>
        <strain evidence="11 12">Mi-7</strain>
    </source>
</reference>
<dbReference type="AlphaFoldDB" id="A0A2A2I412"/>
<evidence type="ECO:0000256" key="8">
    <source>
        <dbReference type="SAM" id="Phobius"/>
    </source>
</evidence>
<keyword evidence="8" id="KW-0812">Transmembrane</keyword>
<name>A0A2A2I412_9GAMM</name>
<evidence type="ECO:0000256" key="5">
    <source>
        <dbReference type="ARBA" id="ARBA00022777"/>
    </source>
</evidence>
<dbReference type="GO" id="GO:0005886">
    <property type="term" value="C:plasma membrane"/>
    <property type="evidence" value="ECO:0007669"/>
    <property type="project" value="TreeGrafter"/>
</dbReference>
<gene>
    <name evidence="11" type="ORF">CF392_08885</name>
</gene>
<dbReference type="PANTHER" id="PTHR45453:SF1">
    <property type="entry name" value="PHOSPHATE REGULON SENSOR PROTEIN PHOR"/>
    <property type="match status" value="1"/>
</dbReference>
<keyword evidence="5 11" id="KW-0418">Kinase</keyword>
<dbReference type="GO" id="GO:0000155">
    <property type="term" value="F:phosphorelay sensor kinase activity"/>
    <property type="evidence" value="ECO:0007669"/>
    <property type="project" value="InterPro"/>
</dbReference>
<dbReference type="SUPFAM" id="SSF47384">
    <property type="entry name" value="Homodimeric domain of signal transducing histidine kinase"/>
    <property type="match status" value="1"/>
</dbReference>
<dbReference type="InterPro" id="IPR000014">
    <property type="entry name" value="PAS"/>
</dbReference>
<dbReference type="InterPro" id="IPR035965">
    <property type="entry name" value="PAS-like_dom_sf"/>
</dbReference>
<feature type="transmembrane region" description="Helical" evidence="8">
    <location>
        <begin position="324"/>
        <end position="344"/>
    </location>
</feature>
<dbReference type="SMART" id="SM00387">
    <property type="entry name" value="HATPase_c"/>
    <property type="match status" value="1"/>
</dbReference>
<dbReference type="GO" id="GO:0004721">
    <property type="term" value="F:phosphoprotein phosphatase activity"/>
    <property type="evidence" value="ECO:0007669"/>
    <property type="project" value="TreeGrafter"/>
</dbReference>
<comment type="caution">
    <text evidence="11">The sequence shown here is derived from an EMBL/GenBank/DDBJ whole genome shotgun (WGS) entry which is preliminary data.</text>
</comment>
<keyword evidence="4" id="KW-0808">Transferase</keyword>
<dbReference type="Pfam" id="PF02518">
    <property type="entry name" value="HATPase_c"/>
    <property type="match status" value="1"/>
</dbReference>
<dbReference type="InterPro" id="IPR036097">
    <property type="entry name" value="HisK_dim/P_sf"/>
</dbReference>
<organism evidence="11 12">
    <name type="scientific">Tamilnaduibacter salinus</name>
    <dbReference type="NCBI Taxonomy" id="1484056"/>
    <lineage>
        <taxon>Bacteria</taxon>
        <taxon>Pseudomonadati</taxon>
        <taxon>Pseudomonadota</taxon>
        <taxon>Gammaproteobacteria</taxon>
        <taxon>Pseudomonadales</taxon>
        <taxon>Marinobacteraceae</taxon>
        <taxon>Tamilnaduibacter</taxon>
    </lineage>
</organism>
<dbReference type="SMART" id="SM01080">
    <property type="entry name" value="CHASE2"/>
    <property type="match status" value="1"/>
</dbReference>
<dbReference type="CDD" id="cd00130">
    <property type="entry name" value="PAS"/>
    <property type="match status" value="1"/>
</dbReference>
<dbReference type="SMART" id="SM00091">
    <property type="entry name" value="PAS"/>
    <property type="match status" value="1"/>
</dbReference>
<dbReference type="PROSITE" id="PS50109">
    <property type="entry name" value="HIS_KIN"/>
    <property type="match status" value="1"/>
</dbReference>
<keyword evidence="12" id="KW-1185">Reference proteome</keyword>
<keyword evidence="3" id="KW-0597">Phosphoprotein</keyword>
<dbReference type="GO" id="GO:0016036">
    <property type="term" value="P:cellular response to phosphate starvation"/>
    <property type="evidence" value="ECO:0007669"/>
    <property type="project" value="TreeGrafter"/>
</dbReference>
<dbReference type="SUPFAM" id="SSF55874">
    <property type="entry name" value="ATPase domain of HSP90 chaperone/DNA topoisomerase II/histidine kinase"/>
    <property type="match status" value="1"/>
</dbReference>
<dbReference type="Proteomes" id="UP000218332">
    <property type="component" value="Unassembled WGS sequence"/>
</dbReference>
<dbReference type="Gene3D" id="3.30.565.10">
    <property type="entry name" value="Histidine kinase-like ATPase, C-terminal domain"/>
    <property type="match status" value="1"/>
</dbReference>
<dbReference type="Gene3D" id="1.10.287.130">
    <property type="match status" value="1"/>
</dbReference>
<feature type="transmembrane region" description="Helical" evidence="8">
    <location>
        <begin position="350"/>
        <end position="369"/>
    </location>
</feature>
<dbReference type="InterPro" id="IPR003594">
    <property type="entry name" value="HATPase_dom"/>
</dbReference>
<evidence type="ECO:0000256" key="3">
    <source>
        <dbReference type="ARBA" id="ARBA00022553"/>
    </source>
</evidence>
<dbReference type="EC" id="2.7.13.3" evidence="2"/>
<evidence type="ECO:0000313" key="12">
    <source>
        <dbReference type="Proteomes" id="UP000218332"/>
    </source>
</evidence>
<dbReference type="Pfam" id="PF05226">
    <property type="entry name" value="CHASE2"/>
    <property type="match status" value="1"/>
</dbReference>
<keyword evidence="6" id="KW-0902">Two-component regulatory system</keyword>